<dbReference type="Proteomes" id="UP000763484">
    <property type="component" value="Unassembled WGS sequence"/>
</dbReference>
<dbReference type="GO" id="GO:0033554">
    <property type="term" value="P:cellular response to stress"/>
    <property type="evidence" value="ECO:0007669"/>
    <property type="project" value="TreeGrafter"/>
</dbReference>
<dbReference type="PANTHER" id="PTHR10681">
    <property type="entry name" value="THIOREDOXIN PEROXIDASE"/>
    <property type="match status" value="1"/>
</dbReference>
<dbReference type="GO" id="GO:0008379">
    <property type="term" value="F:thioredoxin peroxidase activity"/>
    <property type="evidence" value="ECO:0007669"/>
    <property type="project" value="TreeGrafter"/>
</dbReference>
<protein>
    <submittedName>
        <fullName evidence="7">Peroxiredoxin</fullName>
    </submittedName>
</protein>
<feature type="domain" description="Thioredoxin" evidence="6">
    <location>
        <begin position="1"/>
        <end position="158"/>
    </location>
</feature>
<evidence type="ECO:0000256" key="4">
    <source>
        <dbReference type="ARBA" id="ARBA00023284"/>
    </source>
</evidence>
<gene>
    <name evidence="7" type="ORF">IHE50_01845</name>
</gene>
<keyword evidence="1" id="KW-0575">Peroxidase</keyword>
<dbReference type="PIRSF" id="PIRSF000239">
    <property type="entry name" value="AHPC"/>
    <property type="match status" value="1"/>
</dbReference>
<evidence type="ECO:0000259" key="6">
    <source>
        <dbReference type="PROSITE" id="PS51352"/>
    </source>
</evidence>
<dbReference type="Pfam" id="PF00578">
    <property type="entry name" value="AhpC-TSA"/>
    <property type="match status" value="1"/>
</dbReference>
<organism evidence="7 8">
    <name type="scientific">Candidatus Acidifodinimicrobium mancum</name>
    <dbReference type="NCBI Taxonomy" id="2898728"/>
    <lineage>
        <taxon>Archaea</taxon>
        <taxon>Candidatus Parvarchaeota</taxon>
        <taxon>Candidatus Acidifodinimicrobiaceae</taxon>
        <taxon>Candidatus Acidifodinimicrobium</taxon>
    </lineage>
</organism>
<comment type="caution">
    <text evidence="7">The sequence shown here is derived from an EMBL/GenBank/DDBJ whole genome shotgun (WGS) entry which is preliminary data.</text>
</comment>
<evidence type="ECO:0000313" key="7">
    <source>
        <dbReference type="EMBL" id="MBE5728139.1"/>
    </source>
</evidence>
<dbReference type="AlphaFoldDB" id="A0A8T3UUV8"/>
<evidence type="ECO:0000256" key="1">
    <source>
        <dbReference type="ARBA" id="ARBA00022559"/>
    </source>
</evidence>
<dbReference type="InterPro" id="IPR036249">
    <property type="entry name" value="Thioredoxin-like_sf"/>
</dbReference>
<dbReference type="SUPFAM" id="SSF52833">
    <property type="entry name" value="Thioredoxin-like"/>
    <property type="match status" value="1"/>
</dbReference>
<dbReference type="PANTHER" id="PTHR10681:SF121">
    <property type="entry name" value="ALKYL HYDROPEROXIDE REDUCTASE C"/>
    <property type="match status" value="1"/>
</dbReference>
<dbReference type="CDD" id="cd03015">
    <property type="entry name" value="PRX_Typ2cys"/>
    <property type="match status" value="1"/>
</dbReference>
<keyword evidence="4" id="KW-0676">Redox-active center</keyword>
<accession>A0A8T3UUV8</accession>
<dbReference type="Gene3D" id="3.40.30.10">
    <property type="entry name" value="Glutaredoxin"/>
    <property type="match status" value="1"/>
</dbReference>
<dbReference type="InterPro" id="IPR000866">
    <property type="entry name" value="AhpC/TSA"/>
</dbReference>
<evidence type="ECO:0000256" key="3">
    <source>
        <dbReference type="ARBA" id="ARBA00023002"/>
    </source>
</evidence>
<dbReference type="InterPro" id="IPR013766">
    <property type="entry name" value="Thioredoxin_domain"/>
</dbReference>
<keyword evidence="2" id="KW-0049">Antioxidant</keyword>
<dbReference type="GO" id="GO:0006979">
    <property type="term" value="P:response to oxidative stress"/>
    <property type="evidence" value="ECO:0007669"/>
    <property type="project" value="TreeGrafter"/>
</dbReference>
<feature type="active site" description="Cysteine sulfenic acid (-SOH) intermediate; for peroxidase activity" evidence="5">
    <location>
        <position position="48"/>
    </location>
</feature>
<keyword evidence="3" id="KW-0560">Oxidoreductase</keyword>
<dbReference type="GO" id="GO:0042744">
    <property type="term" value="P:hydrogen peroxide catabolic process"/>
    <property type="evidence" value="ECO:0007669"/>
    <property type="project" value="TreeGrafter"/>
</dbReference>
<evidence type="ECO:0000256" key="5">
    <source>
        <dbReference type="PIRSR" id="PIRSR000239-1"/>
    </source>
</evidence>
<reference evidence="7 8" key="1">
    <citation type="submission" date="2020-09" db="EMBL/GenBank/DDBJ databases">
        <title>Genomic characterization of a novel Parvarchaeota family in acid mine drainage sediments.</title>
        <authorList>
            <person name="Luo Z.-H."/>
        </authorList>
    </citation>
    <scope>NUCLEOTIDE SEQUENCE [LARGE SCALE GENOMIC DNA]</scope>
    <source>
        <strain evidence="7">TL1-5_bins.178</strain>
    </source>
</reference>
<name>A0A8T3UUV8_9ARCH</name>
<dbReference type="EMBL" id="JADFAQ010000024">
    <property type="protein sequence ID" value="MBE5728139.1"/>
    <property type="molecule type" value="Genomic_DNA"/>
</dbReference>
<evidence type="ECO:0000256" key="2">
    <source>
        <dbReference type="ARBA" id="ARBA00022862"/>
    </source>
</evidence>
<evidence type="ECO:0000313" key="8">
    <source>
        <dbReference type="Proteomes" id="UP000763484"/>
    </source>
</evidence>
<sequence>MEIGSEAFDFREKAYFPESDEIKEVGLEDYRGKWVVLTFYPGDFTFVCATDIEALMSRYDEFKKENAEVFAISTDTVFSHKGWVQVSPRVSKSKIPMIEDPKKEIVTNYGFLNSESGGARRGLVIIDPEGKLQYYAVFNDALGKDVGNILFSLRGLKTIHDAKEGAGHICIIPATAKSTESVQKMDIDTVKDIGKL</sequence>
<proteinExistence type="predicted"/>
<dbReference type="InterPro" id="IPR050217">
    <property type="entry name" value="Peroxiredoxin"/>
</dbReference>
<dbReference type="InterPro" id="IPR024706">
    <property type="entry name" value="Peroxiredoxin_AhpC-typ"/>
</dbReference>
<dbReference type="PROSITE" id="PS51352">
    <property type="entry name" value="THIOREDOXIN_2"/>
    <property type="match status" value="1"/>
</dbReference>
<dbReference type="GO" id="GO:0045454">
    <property type="term" value="P:cell redox homeostasis"/>
    <property type="evidence" value="ECO:0007669"/>
    <property type="project" value="TreeGrafter"/>
</dbReference>
<dbReference type="GO" id="GO:0005829">
    <property type="term" value="C:cytosol"/>
    <property type="evidence" value="ECO:0007669"/>
    <property type="project" value="TreeGrafter"/>
</dbReference>